<proteinExistence type="predicted"/>
<keyword evidence="4 5" id="KW-0472">Membrane</keyword>
<evidence type="ECO:0000256" key="2">
    <source>
        <dbReference type="ARBA" id="ARBA00022692"/>
    </source>
</evidence>
<keyword evidence="2 5" id="KW-0812">Transmembrane</keyword>
<dbReference type="RefSeq" id="WP_137251811.1">
    <property type="nucleotide sequence ID" value="NZ_SZQA01000073.1"/>
</dbReference>
<reference evidence="7 8" key="1">
    <citation type="submission" date="2019-04" db="EMBL/GenBank/DDBJ databases">
        <title>Herbidospora sp. NEAU-GS14.nov., a novel actinomycete isolated from soil.</title>
        <authorList>
            <person name="Han L."/>
        </authorList>
    </citation>
    <scope>NUCLEOTIDE SEQUENCE [LARGE SCALE GENOMIC DNA]</scope>
    <source>
        <strain evidence="7 8">NEAU-GS14</strain>
    </source>
</reference>
<evidence type="ECO:0000256" key="5">
    <source>
        <dbReference type="SAM" id="Phobius"/>
    </source>
</evidence>
<evidence type="ECO:0000313" key="8">
    <source>
        <dbReference type="Proteomes" id="UP000308705"/>
    </source>
</evidence>
<dbReference type="EMBL" id="SZQA01000073">
    <property type="protein sequence ID" value="TKK77368.1"/>
    <property type="molecule type" value="Genomic_DNA"/>
</dbReference>
<sequence length="107" mass="11244">MSAESWDPGLQSERTRLAWVRTATALSTLGLGGAGVTARSSGPVVAIAFFGVAALLGAVTLLRTGKRFRQVQEALHGQRPFEHGGDALTLWFGVLAAVVGSFVFVVF</sequence>
<comment type="caution">
    <text evidence="7">The sequence shown here is derived from an EMBL/GenBank/DDBJ whole genome shotgun (WGS) entry which is preliminary data.</text>
</comment>
<feature type="transmembrane region" description="Helical" evidence="5">
    <location>
        <begin position="44"/>
        <end position="62"/>
    </location>
</feature>
<dbReference type="GO" id="GO:0012505">
    <property type="term" value="C:endomembrane system"/>
    <property type="evidence" value="ECO:0007669"/>
    <property type="project" value="UniProtKB-SubCell"/>
</dbReference>
<keyword evidence="3 5" id="KW-1133">Transmembrane helix</keyword>
<keyword evidence="8" id="KW-1185">Reference proteome</keyword>
<accession>A0A4U3LNJ4</accession>
<feature type="transmembrane region" description="Helical" evidence="5">
    <location>
        <begin position="88"/>
        <end position="106"/>
    </location>
</feature>
<feature type="domain" description="DUF202" evidence="6">
    <location>
        <begin position="7"/>
        <end position="69"/>
    </location>
</feature>
<dbReference type="Pfam" id="PF02656">
    <property type="entry name" value="DUF202"/>
    <property type="match status" value="1"/>
</dbReference>
<organism evidence="7 8">
    <name type="scientific">Herbidospora galbida</name>
    <dbReference type="NCBI Taxonomy" id="2575442"/>
    <lineage>
        <taxon>Bacteria</taxon>
        <taxon>Bacillati</taxon>
        <taxon>Actinomycetota</taxon>
        <taxon>Actinomycetes</taxon>
        <taxon>Streptosporangiales</taxon>
        <taxon>Streptosporangiaceae</taxon>
        <taxon>Herbidospora</taxon>
    </lineage>
</organism>
<evidence type="ECO:0000259" key="6">
    <source>
        <dbReference type="Pfam" id="PF02656"/>
    </source>
</evidence>
<protein>
    <submittedName>
        <fullName evidence="7">DUF202 domain-containing protein</fullName>
    </submittedName>
</protein>
<evidence type="ECO:0000256" key="4">
    <source>
        <dbReference type="ARBA" id="ARBA00023136"/>
    </source>
</evidence>
<name>A0A4U3LNJ4_9ACTN</name>
<comment type="subcellular location">
    <subcellularLocation>
        <location evidence="1">Endomembrane system</location>
        <topology evidence="1">Multi-pass membrane protein</topology>
    </subcellularLocation>
</comment>
<dbReference type="InterPro" id="IPR003807">
    <property type="entry name" value="DUF202"/>
</dbReference>
<dbReference type="AlphaFoldDB" id="A0A4U3LNJ4"/>
<gene>
    <name evidence="7" type="ORF">FDA94_37730</name>
</gene>
<evidence type="ECO:0000256" key="1">
    <source>
        <dbReference type="ARBA" id="ARBA00004127"/>
    </source>
</evidence>
<evidence type="ECO:0000313" key="7">
    <source>
        <dbReference type="EMBL" id="TKK77368.1"/>
    </source>
</evidence>
<dbReference type="Proteomes" id="UP000308705">
    <property type="component" value="Unassembled WGS sequence"/>
</dbReference>
<evidence type="ECO:0000256" key="3">
    <source>
        <dbReference type="ARBA" id="ARBA00022989"/>
    </source>
</evidence>